<proteinExistence type="predicted"/>
<evidence type="ECO:0000313" key="2">
    <source>
        <dbReference type="EMBL" id="KAH0551288.1"/>
    </source>
</evidence>
<protein>
    <submittedName>
        <fullName evidence="2">Uncharacterized protein</fullName>
    </submittedName>
</protein>
<dbReference type="AlphaFoldDB" id="A0AAV7IH46"/>
<feature type="compositionally biased region" description="Acidic residues" evidence="1">
    <location>
        <begin position="59"/>
        <end position="68"/>
    </location>
</feature>
<dbReference type="EMBL" id="JAHXZJ010001495">
    <property type="protein sequence ID" value="KAH0551288.1"/>
    <property type="molecule type" value="Genomic_DNA"/>
</dbReference>
<keyword evidence="3" id="KW-1185">Reference proteome</keyword>
<accession>A0AAV7IH46</accession>
<reference evidence="2 3" key="1">
    <citation type="journal article" date="2021" name="J. Hered.">
        <title>A chromosome-level genome assembly of the parasitoid wasp, Cotesia glomerata (Hymenoptera: Braconidae).</title>
        <authorList>
            <person name="Pinto B.J."/>
            <person name="Weis J.J."/>
            <person name="Gamble T."/>
            <person name="Ode P.J."/>
            <person name="Paul R."/>
            <person name="Zaspel J.M."/>
        </authorList>
    </citation>
    <scope>NUCLEOTIDE SEQUENCE [LARGE SCALE GENOMIC DNA]</scope>
    <source>
        <strain evidence="2">CgM1</strain>
    </source>
</reference>
<dbReference type="Proteomes" id="UP000826195">
    <property type="component" value="Unassembled WGS sequence"/>
</dbReference>
<organism evidence="2 3">
    <name type="scientific">Cotesia glomerata</name>
    <name type="common">Lepidopteran parasitic wasp</name>
    <name type="synonym">Apanteles glomeratus</name>
    <dbReference type="NCBI Taxonomy" id="32391"/>
    <lineage>
        <taxon>Eukaryota</taxon>
        <taxon>Metazoa</taxon>
        <taxon>Ecdysozoa</taxon>
        <taxon>Arthropoda</taxon>
        <taxon>Hexapoda</taxon>
        <taxon>Insecta</taxon>
        <taxon>Pterygota</taxon>
        <taxon>Neoptera</taxon>
        <taxon>Endopterygota</taxon>
        <taxon>Hymenoptera</taxon>
        <taxon>Apocrita</taxon>
        <taxon>Ichneumonoidea</taxon>
        <taxon>Braconidae</taxon>
        <taxon>Microgastrinae</taxon>
        <taxon>Cotesia</taxon>
    </lineage>
</organism>
<gene>
    <name evidence="2" type="ORF">KQX54_001398</name>
</gene>
<evidence type="ECO:0000313" key="3">
    <source>
        <dbReference type="Proteomes" id="UP000826195"/>
    </source>
</evidence>
<name>A0AAV7IH46_COTGL</name>
<comment type="caution">
    <text evidence="2">The sequence shown here is derived from an EMBL/GenBank/DDBJ whole genome shotgun (WGS) entry which is preliminary data.</text>
</comment>
<evidence type="ECO:0000256" key="1">
    <source>
        <dbReference type="SAM" id="MobiDB-lite"/>
    </source>
</evidence>
<feature type="region of interest" description="Disordered" evidence="1">
    <location>
        <begin position="57"/>
        <end position="95"/>
    </location>
</feature>
<sequence>MRSRENREHGCGEIGATGEPFRRVYPVLLFTRVPRGKRRNFCRACLCHCTEWSKIDESVEREDEDSASDDERVSLPREKETEDEDEDGEYMQQQQ</sequence>
<feature type="compositionally biased region" description="Basic and acidic residues" evidence="1">
    <location>
        <begin position="69"/>
        <end position="80"/>
    </location>
</feature>